<evidence type="ECO:0000256" key="1">
    <source>
        <dbReference type="ARBA" id="ARBA00001946"/>
    </source>
</evidence>
<keyword evidence="11" id="KW-0653">Protein transport</keyword>
<dbReference type="GO" id="GO:0016787">
    <property type="term" value="F:hydrolase activity"/>
    <property type="evidence" value="ECO:0007669"/>
    <property type="project" value="UniProtKB-KW"/>
</dbReference>
<evidence type="ECO:0000256" key="8">
    <source>
        <dbReference type="ARBA" id="ARBA00022801"/>
    </source>
</evidence>
<keyword evidence="12" id="KW-1133">Transmembrane helix</keyword>
<evidence type="ECO:0000256" key="4">
    <source>
        <dbReference type="ARBA" id="ARBA00022640"/>
    </source>
</evidence>
<dbReference type="InterPro" id="IPR027417">
    <property type="entry name" value="P-loop_NTPase"/>
</dbReference>
<dbReference type="GO" id="GO:0005525">
    <property type="term" value="F:GTP binding"/>
    <property type="evidence" value="ECO:0007669"/>
    <property type="project" value="UniProtKB-KW"/>
</dbReference>
<evidence type="ECO:0000256" key="6">
    <source>
        <dbReference type="ARBA" id="ARBA00022723"/>
    </source>
</evidence>
<evidence type="ECO:0000256" key="12">
    <source>
        <dbReference type="ARBA" id="ARBA00022989"/>
    </source>
</evidence>
<gene>
    <name evidence="18" type="ORF">CB5_LOCUS5131</name>
</gene>
<comment type="similarity">
    <text evidence="16">Belongs to the TRAFAC class TrmE-Era-EngA-EngB-Septin-like GTPase superfamily. AIG1/Toc34/Toc159-like paraseptin GTPase family. TOC159 subfamily.</text>
</comment>
<dbReference type="PROSITE" id="PS51720">
    <property type="entry name" value="G_AIG1"/>
    <property type="match status" value="1"/>
</dbReference>
<evidence type="ECO:0000256" key="11">
    <source>
        <dbReference type="ARBA" id="ARBA00022927"/>
    </source>
</evidence>
<evidence type="ECO:0000256" key="2">
    <source>
        <dbReference type="ARBA" id="ARBA00022448"/>
    </source>
</evidence>
<dbReference type="AlphaFoldDB" id="A0A6V7NTI6"/>
<evidence type="ECO:0000256" key="3">
    <source>
        <dbReference type="ARBA" id="ARBA00022528"/>
    </source>
</evidence>
<sequence length="375" mass="42138">MNRDSILESSQKKALQIEAEGKEDLDFCCSILLIGKSGVGKSATINSIFDGDKSKTDAFEPATNSLKVIAGIVDGVKIRIIDTPGLKPSLVDHAWNRRILLSIKKYVKKCSPDIVLYVDRLDIQTNDFNDLPLLKLISTTLGSSIWYNAVVALTHAASAPPEGPSGSPMSYEVFVAQKSIIVQQAIKLASGDFRLVNPAVLIENHPLCRRNTKGERVLPNAPEKLFNFHHHSLPLPFLLSSLMKPRVHPKLLTDGTGEIGDLDTDLGDLSEVDQEQEEEDEYDKLPPFWPLSKAEIAKLTKKQRKAYFDEYDYRVKLLQKKQRKMLRRLAEMKKRGKSNDGDLPGEFYQDNAPQPLYPTCLKRNYLLRSMAIIHL</sequence>
<keyword evidence="8" id="KW-0378">Hydrolase</keyword>
<dbReference type="FunFam" id="3.40.50.300:FF:000413">
    <property type="entry name" value="Translocase of chloroplast 120, chloroplastic"/>
    <property type="match status" value="1"/>
</dbReference>
<evidence type="ECO:0000256" key="14">
    <source>
        <dbReference type="ARBA" id="ARBA00023136"/>
    </source>
</evidence>
<keyword evidence="7" id="KW-0547">Nucleotide-binding</keyword>
<evidence type="ECO:0000256" key="15">
    <source>
        <dbReference type="ARBA" id="ARBA00023766"/>
    </source>
</evidence>
<keyword evidence="5" id="KW-0812">Transmembrane</keyword>
<evidence type="ECO:0000256" key="7">
    <source>
        <dbReference type="ARBA" id="ARBA00022741"/>
    </source>
</evidence>
<evidence type="ECO:0000256" key="9">
    <source>
        <dbReference type="ARBA" id="ARBA00022805"/>
    </source>
</evidence>
<dbReference type="Gene3D" id="3.40.50.300">
    <property type="entry name" value="P-loop containing nucleotide triphosphate hydrolases"/>
    <property type="match status" value="1"/>
</dbReference>
<dbReference type="InterPro" id="IPR006703">
    <property type="entry name" value="G_AIG1"/>
</dbReference>
<dbReference type="GO" id="GO:0045036">
    <property type="term" value="P:protein targeting to chloroplast"/>
    <property type="evidence" value="ECO:0007669"/>
    <property type="project" value="TreeGrafter"/>
</dbReference>
<accession>A0A6V7NTI6</accession>
<evidence type="ECO:0000256" key="5">
    <source>
        <dbReference type="ARBA" id="ARBA00022692"/>
    </source>
</evidence>
<dbReference type="InterPro" id="IPR045058">
    <property type="entry name" value="GIMA/IAN/Toc"/>
</dbReference>
<dbReference type="EMBL" id="LR862142">
    <property type="protein sequence ID" value="CAD1821920.1"/>
    <property type="molecule type" value="Genomic_DNA"/>
</dbReference>
<evidence type="ECO:0000256" key="13">
    <source>
        <dbReference type="ARBA" id="ARBA00023134"/>
    </source>
</evidence>
<dbReference type="PANTHER" id="PTHR10903:SF120">
    <property type="entry name" value="TRANSLOCASE OF CHLOROPLAST 159, CHLOROPLASTIC"/>
    <property type="match status" value="1"/>
</dbReference>
<dbReference type="GO" id="GO:0009707">
    <property type="term" value="C:chloroplast outer membrane"/>
    <property type="evidence" value="ECO:0007669"/>
    <property type="project" value="UniProtKB-SubCell"/>
</dbReference>
<dbReference type="GO" id="GO:0046872">
    <property type="term" value="F:metal ion binding"/>
    <property type="evidence" value="ECO:0007669"/>
    <property type="project" value="UniProtKB-KW"/>
</dbReference>
<keyword evidence="4" id="KW-0934">Plastid</keyword>
<name>A0A6V7NTI6_ANACO</name>
<feature type="domain" description="AIG1-type G" evidence="17">
    <location>
        <begin position="26"/>
        <end position="246"/>
    </location>
</feature>
<evidence type="ECO:0000256" key="16">
    <source>
        <dbReference type="ARBA" id="ARBA00023775"/>
    </source>
</evidence>
<keyword evidence="6" id="KW-0479">Metal-binding</keyword>
<reference evidence="18" key="1">
    <citation type="submission" date="2020-07" db="EMBL/GenBank/DDBJ databases">
        <authorList>
            <person name="Lin J."/>
        </authorList>
    </citation>
    <scope>NUCLEOTIDE SEQUENCE</scope>
</reference>
<comment type="subcellular location">
    <subcellularLocation>
        <location evidence="15">Plastid</location>
        <location evidence="15">Chloroplast outer membrane</location>
        <topology evidence="15">Single-pass membrane protein</topology>
    </subcellularLocation>
</comment>
<dbReference type="SUPFAM" id="SSF52540">
    <property type="entry name" value="P-loop containing nucleoside triphosphate hydrolases"/>
    <property type="match status" value="1"/>
</dbReference>
<protein>
    <recommendedName>
        <fullName evidence="17">AIG1-type G domain-containing protein</fullName>
    </recommendedName>
</protein>
<keyword evidence="3" id="KW-0150">Chloroplast</keyword>
<dbReference type="GO" id="GO:0015031">
    <property type="term" value="P:protein transport"/>
    <property type="evidence" value="ECO:0007669"/>
    <property type="project" value="UniProtKB-KW"/>
</dbReference>
<proteinExistence type="inferred from homology"/>
<keyword evidence="9" id="KW-1002">Plastid outer membrane</keyword>
<evidence type="ECO:0000313" key="18">
    <source>
        <dbReference type="EMBL" id="CAD1821920.1"/>
    </source>
</evidence>
<dbReference type="Pfam" id="PF04548">
    <property type="entry name" value="AIG1"/>
    <property type="match status" value="1"/>
</dbReference>
<evidence type="ECO:0000259" key="17">
    <source>
        <dbReference type="PROSITE" id="PS51720"/>
    </source>
</evidence>
<dbReference type="PANTHER" id="PTHR10903">
    <property type="entry name" value="GTPASE, IMAP FAMILY MEMBER-RELATED"/>
    <property type="match status" value="1"/>
</dbReference>
<keyword evidence="2" id="KW-0813">Transport</keyword>
<comment type="cofactor">
    <cofactor evidence="1">
        <name>Mg(2+)</name>
        <dbReference type="ChEBI" id="CHEBI:18420"/>
    </cofactor>
</comment>
<evidence type="ECO:0000256" key="10">
    <source>
        <dbReference type="ARBA" id="ARBA00022842"/>
    </source>
</evidence>
<keyword evidence="10" id="KW-0460">Magnesium</keyword>
<organism evidence="18">
    <name type="scientific">Ananas comosus var. bracteatus</name>
    <name type="common">red pineapple</name>
    <dbReference type="NCBI Taxonomy" id="296719"/>
    <lineage>
        <taxon>Eukaryota</taxon>
        <taxon>Viridiplantae</taxon>
        <taxon>Streptophyta</taxon>
        <taxon>Embryophyta</taxon>
        <taxon>Tracheophyta</taxon>
        <taxon>Spermatophyta</taxon>
        <taxon>Magnoliopsida</taxon>
        <taxon>Liliopsida</taxon>
        <taxon>Poales</taxon>
        <taxon>Bromeliaceae</taxon>
        <taxon>Bromelioideae</taxon>
        <taxon>Ananas</taxon>
    </lineage>
</organism>
<keyword evidence="13" id="KW-0342">GTP-binding</keyword>
<keyword evidence="14" id="KW-0472">Membrane</keyword>